<dbReference type="GeneTree" id="ENSGT01150000286966"/>
<evidence type="ECO:0000256" key="8">
    <source>
        <dbReference type="ARBA" id="ARBA00023125"/>
    </source>
</evidence>
<dbReference type="PROSITE" id="PS00847">
    <property type="entry name" value="MCM_1"/>
    <property type="match status" value="1"/>
</dbReference>
<protein>
    <recommendedName>
        <fullName evidence="12">DNA replication licensing factor MCM6</fullName>
        <ecNumber evidence="12">3.6.4.12</ecNumber>
    </recommendedName>
</protein>
<organism evidence="15 16">
    <name type="scientific">Cyprinodon variegatus</name>
    <name type="common">Sheepshead minnow</name>
    <dbReference type="NCBI Taxonomy" id="28743"/>
    <lineage>
        <taxon>Eukaryota</taxon>
        <taxon>Metazoa</taxon>
        <taxon>Chordata</taxon>
        <taxon>Craniata</taxon>
        <taxon>Vertebrata</taxon>
        <taxon>Euteleostomi</taxon>
        <taxon>Actinopterygii</taxon>
        <taxon>Neopterygii</taxon>
        <taxon>Teleostei</taxon>
        <taxon>Neoteleostei</taxon>
        <taxon>Acanthomorphata</taxon>
        <taxon>Ovalentaria</taxon>
        <taxon>Atherinomorphae</taxon>
        <taxon>Cyprinodontiformes</taxon>
        <taxon>Cyprinodontidae</taxon>
        <taxon>Cyprinodon</taxon>
    </lineage>
</organism>
<dbReference type="FunFam" id="3.40.50.300:FF:000115">
    <property type="entry name" value="DNA helicase"/>
    <property type="match status" value="1"/>
</dbReference>
<evidence type="ECO:0000256" key="3">
    <source>
        <dbReference type="ARBA" id="ARBA00022705"/>
    </source>
</evidence>
<evidence type="ECO:0000256" key="12">
    <source>
        <dbReference type="RuleBase" id="RU368064"/>
    </source>
</evidence>
<dbReference type="FunFam" id="1.20.58.870:FF:000001">
    <property type="entry name" value="DNA helicase"/>
    <property type="match status" value="1"/>
</dbReference>
<dbReference type="PROSITE" id="PS50051">
    <property type="entry name" value="MCM_2"/>
    <property type="match status" value="1"/>
</dbReference>
<dbReference type="GO" id="GO:0000727">
    <property type="term" value="P:double-strand break repair via break-induced replication"/>
    <property type="evidence" value="ECO:0007669"/>
    <property type="project" value="TreeGrafter"/>
</dbReference>
<feature type="compositionally biased region" description="Low complexity" evidence="13">
    <location>
        <begin position="685"/>
        <end position="696"/>
    </location>
</feature>
<comment type="function">
    <text evidence="12">Acts as component of the MCM2-7 complex (MCM complex) which is the replicative helicase essential for 'once per cell cycle' DNA replication initiation and elongation in eukaryotic cells. The active ATPase sites in the MCM2-7 ring are formed through the interaction surfaces of two neighboring subunits such that a critical structure of a conserved arginine finger motif is provided in trans relative to the ATP-binding site of the Walker A box of the adjacent subunit. The six ATPase active sites, however, are likely to contribute differentially to the complex helicase activity.</text>
</comment>
<dbReference type="Pfam" id="PF14551">
    <property type="entry name" value="MCM_N"/>
    <property type="match status" value="1"/>
</dbReference>
<dbReference type="PRINTS" id="PR01662">
    <property type="entry name" value="MCMPROTEIN6"/>
</dbReference>
<dbReference type="FunFam" id="2.40.50.140:FF:000091">
    <property type="entry name" value="DNA helicase"/>
    <property type="match status" value="1"/>
</dbReference>
<keyword evidence="8 11" id="KW-0238">DNA-binding</keyword>
<dbReference type="PANTHER" id="PTHR11630:SF73">
    <property type="entry name" value="DNA REPLICATION LICENSING FACTOR MCM6"/>
    <property type="match status" value="1"/>
</dbReference>
<evidence type="ECO:0000256" key="1">
    <source>
        <dbReference type="ARBA" id="ARBA00004123"/>
    </source>
</evidence>
<dbReference type="FunFam" id="2.20.28.10:FF:000003">
    <property type="entry name" value="DNA helicase"/>
    <property type="match status" value="1"/>
</dbReference>
<dbReference type="Gene3D" id="3.30.1640.10">
    <property type="entry name" value="mini-chromosome maintenance (MCM) complex, chain A, domain 1"/>
    <property type="match status" value="1"/>
</dbReference>
<dbReference type="GO" id="GO:0003697">
    <property type="term" value="F:single-stranded DNA binding"/>
    <property type="evidence" value="ECO:0007669"/>
    <property type="project" value="TreeGrafter"/>
</dbReference>
<name>A0A3Q2EFF7_CYPVA</name>
<dbReference type="EC" id="3.6.4.12" evidence="12"/>
<keyword evidence="4 11" id="KW-0547">Nucleotide-binding</keyword>
<dbReference type="PANTHER" id="PTHR11630">
    <property type="entry name" value="DNA REPLICATION LICENSING FACTOR MCM FAMILY MEMBER"/>
    <property type="match status" value="1"/>
</dbReference>
<reference evidence="15" key="2">
    <citation type="submission" date="2025-09" db="UniProtKB">
        <authorList>
            <consortium name="Ensembl"/>
        </authorList>
    </citation>
    <scope>IDENTIFICATION</scope>
</reference>
<comment type="subcellular location">
    <subcellularLocation>
        <location evidence="1 12">Nucleus</location>
    </subcellularLocation>
</comment>
<dbReference type="KEGG" id="cvg:107086802"/>
<dbReference type="PRINTS" id="PR01657">
    <property type="entry name" value="MCMFAMILY"/>
</dbReference>
<keyword evidence="9" id="KW-0539">Nucleus</keyword>
<evidence type="ECO:0000313" key="15">
    <source>
        <dbReference type="Ensembl" id="ENSCVAP00000031037.1"/>
    </source>
</evidence>
<dbReference type="SMART" id="SM00350">
    <property type="entry name" value="MCM"/>
    <property type="match status" value="1"/>
</dbReference>
<comment type="catalytic activity">
    <reaction evidence="12">
        <text>ATP + H2O = ADP + phosphate + H(+)</text>
        <dbReference type="Rhea" id="RHEA:13065"/>
        <dbReference type="ChEBI" id="CHEBI:15377"/>
        <dbReference type="ChEBI" id="CHEBI:15378"/>
        <dbReference type="ChEBI" id="CHEBI:30616"/>
        <dbReference type="ChEBI" id="CHEBI:43474"/>
        <dbReference type="ChEBI" id="CHEBI:456216"/>
        <dbReference type="EC" id="3.6.4.12"/>
    </reaction>
</comment>
<dbReference type="Pfam" id="PF17207">
    <property type="entry name" value="MCM_OB"/>
    <property type="match status" value="1"/>
</dbReference>
<dbReference type="FunFam" id="3.30.1640.10:FF:000004">
    <property type="entry name" value="DNA helicase"/>
    <property type="match status" value="1"/>
</dbReference>
<dbReference type="CTD" id="4175"/>
<sequence length="824" mass="92752">MDVATANAETGGVTVKDELAEKCQKLFQAFLEEFQSGDGEVKYVREAEELIRPERNTLLVSFLDLEGFNQELADTIKEEYYRVYPYLCRAVRNFARDHGNVPLNKEFYVAIEDLSTRHKIRELSSMRIGTLVKISGQVVRTHPVHPELVSGTFVCMDCQAVIKDVPQQFKYSPPTICRNPVCSNRSRFHLDTHKSKFIDFQKVRIQETQAELPRGSIPRSMEIILRAEAVETAQAGDRCDFTGTLIVVPDVSQLSTPGLRAETSTRVPGGPQGFESEGLRGLKALGVRELSYRLAFLACNVAPTNPRFGGKELRDEEQTAESIKSQMTEKEWEKVFEMSQDKNLYHNLCTSLFPTIHGNDEVKRGILLMLFGGVPKTTMEGTSLRGDVNVCVVGDPSTAKSQFLKHVEEFSPRAVYTSGKASSAAGLTAAVVRDEESHEFVIEAGALMLADNGVCCIDEFDKMDLKDQVAIHEAMEQQTISITKAGVKATLNARTSILAAANPVSGRYDRSKSLKQNVNLSAPIMSRFDLFFILVDECNEVTDYAIARRIVDLHSRVEESVDRLYSLDEIRRYLLFARQFKPKISSESEEFIVEQYKRLRQRDGSGSVSKSAWRITVRQLESMIRLSEAMARMHCCDEVQPKHVKEAFRLLNKSIIRVETPDINLEQEEEMEDEQQQEDGNNVPNGVDGINGHVNGVNGHVDGMNGEADHGTQPKPSLRLSFAEYKRISNLLVLHLRRAEDAEEEEELKKTAVVNWYLKEIESEIDSEEELINRKGLIEKVIHRLVHYDHILIELTQAGLKGSESESSEGDVVLVVNPNYILED</sequence>
<dbReference type="AlphaFoldDB" id="A0A3Q2EFF7"/>
<keyword evidence="7 11" id="KW-0067">ATP-binding</keyword>
<dbReference type="Proteomes" id="UP000265020">
    <property type="component" value="Unassembled WGS sequence"/>
</dbReference>
<dbReference type="Gene3D" id="3.40.50.300">
    <property type="entry name" value="P-loop containing nucleotide triphosphate hydrolases"/>
    <property type="match status" value="1"/>
</dbReference>
<dbReference type="InterPro" id="IPR027925">
    <property type="entry name" value="MCM_N"/>
</dbReference>
<dbReference type="GO" id="GO:0042555">
    <property type="term" value="C:MCM complex"/>
    <property type="evidence" value="ECO:0007669"/>
    <property type="project" value="UniProtKB-UniRule"/>
</dbReference>
<dbReference type="Pfam" id="PF00493">
    <property type="entry name" value="MCM"/>
    <property type="match status" value="1"/>
</dbReference>
<feature type="domain" description="MCM C-terminal AAA(+) ATPase" evidence="14">
    <location>
        <begin position="344"/>
        <end position="550"/>
    </location>
</feature>
<dbReference type="SUPFAM" id="SSF52540">
    <property type="entry name" value="P-loop containing nucleoside triphosphate hydrolases"/>
    <property type="match status" value="1"/>
</dbReference>
<dbReference type="Pfam" id="PF18263">
    <property type="entry name" value="WHD_MCM6"/>
    <property type="match status" value="1"/>
</dbReference>
<keyword evidence="3 12" id="KW-0235">DNA replication</keyword>
<dbReference type="Gene3D" id="2.20.28.10">
    <property type="match status" value="1"/>
</dbReference>
<dbReference type="InterPro" id="IPR001208">
    <property type="entry name" value="MCM_dom"/>
</dbReference>
<dbReference type="Gene3D" id="1.20.58.870">
    <property type="match status" value="1"/>
</dbReference>
<dbReference type="RefSeq" id="XP_015233486.1">
    <property type="nucleotide sequence ID" value="XM_015378000.1"/>
</dbReference>
<proteinExistence type="inferred from homology"/>
<dbReference type="SUPFAM" id="SSF50249">
    <property type="entry name" value="Nucleic acid-binding proteins"/>
    <property type="match status" value="1"/>
</dbReference>
<dbReference type="InterPro" id="IPR018525">
    <property type="entry name" value="MCM_CS"/>
</dbReference>
<evidence type="ECO:0000256" key="9">
    <source>
        <dbReference type="ARBA" id="ARBA00023242"/>
    </source>
</evidence>
<evidence type="ECO:0000256" key="6">
    <source>
        <dbReference type="ARBA" id="ARBA00022806"/>
    </source>
</evidence>
<evidence type="ECO:0000259" key="14">
    <source>
        <dbReference type="PROSITE" id="PS50051"/>
    </source>
</evidence>
<dbReference type="InterPro" id="IPR041562">
    <property type="entry name" value="MCM_lid"/>
</dbReference>
<dbReference type="Pfam" id="PF17855">
    <property type="entry name" value="MCM_lid"/>
    <property type="match status" value="1"/>
</dbReference>
<dbReference type="GO" id="GO:0005524">
    <property type="term" value="F:ATP binding"/>
    <property type="evidence" value="ECO:0007669"/>
    <property type="project" value="UniProtKB-UniRule"/>
</dbReference>
<dbReference type="InterPro" id="IPR031327">
    <property type="entry name" value="MCM"/>
</dbReference>
<reference evidence="15" key="1">
    <citation type="submission" date="2025-08" db="UniProtKB">
        <authorList>
            <consortium name="Ensembl"/>
        </authorList>
    </citation>
    <scope>IDENTIFICATION</scope>
</reference>
<keyword evidence="10 12" id="KW-0131">Cell cycle</keyword>
<dbReference type="InterPro" id="IPR027417">
    <property type="entry name" value="P-loop_NTPase"/>
</dbReference>
<dbReference type="GO" id="GO:1902969">
    <property type="term" value="P:mitotic DNA replication"/>
    <property type="evidence" value="ECO:0007669"/>
    <property type="project" value="TreeGrafter"/>
</dbReference>
<dbReference type="GO" id="GO:0006270">
    <property type="term" value="P:DNA replication initiation"/>
    <property type="evidence" value="ECO:0007669"/>
    <property type="project" value="UniProtKB-UniRule"/>
</dbReference>
<dbReference type="Ensembl" id="ENSCVAT00000025499.1">
    <property type="protein sequence ID" value="ENSCVAP00000031037.1"/>
    <property type="gene ID" value="ENSCVAG00000020032.1"/>
</dbReference>
<feature type="compositionally biased region" description="Acidic residues" evidence="13">
    <location>
        <begin position="665"/>
        <end position="677"/>
    </location>
</feature>
<evidence type="ECO:0000256" key="11">
    <source>
        <dbReference type="RuleBase" id="RU004070"/>
    </source>
</evidence>
<evidence type="ECO:0000256" key="4">
    <source>
        <dbReference type="ARBA" id="ARBA00022741"/>
    </source>
</evidence>
<evidence type="ECO:0000256" key="13">
    <source>
        <dbReference type="SAM" id="MobiDB-lite"/>
    </source>
</evidence>
<evidence type="ECO:0000256" key="10">
    <source>
        <dbReference type="ARBA" id="ARBA00023306"/>
    </source>
</evidence>
<dbReference type="InterPro" id="IPR008049">
    <property type="entry name" value="MCM6"/>
</dbReference>
<dbReference type="Gene3D" id="2.40.50.140">
    <property type="entry name" value="Nucleic acid-binding proteins"/>
    <property type="match status" value="1"/>
</dbReference>
<dbReference type="InterPro" id="IPR033762">
    <property type="entry name" value="MCM_OB"/>
</dbReference>
<comment type="similarity">
    <text evidence="2 11">Belongs to the MCM family.</text>
</comment>
<keyword evidence="16" id="KW-1185">Reference proteome</keyword>
<dbReference type="GO" id="GO:0016887">
    <property type="term" value="F:ATP hydrolysis activity"/>
    <property type="evidence" value="ECO:0007669"/>
    <property type="project" value="RHEA"/>
</dbReference>
<keyword evidence="5 12" id="KW-0378">Hydrolase</keyword>
<dbReference type="OrthoDB" id="1744952at2759"/>
<feature type="region of interest" description="Disordered" evidence="13">
    <location>
        <begin position="662"/>
        <end position="696"/>
    </location>
</feature>
<dbReference type="InterPro" id="IPR041024">
    <property type="entry name" value="Mcm6_C"/>
</dbReference>
<comment type="subunit">
    <text evidence="12">Component of the MCM2-7 complex.</text>
</comment>
<dbReference type="GeneID" id="107086802"/>
<evidence type="ECO:0000256" key="5">
    <source>
        <dbReference type="ARBA" id="ARBA00022801"/>
    </source>
</evidence>
<dbReference type="InterPro" id="IPR012340">
    <property type="entry name" value="NA-bd_OB-fold"/>
</dbReference>
<accession>A0A3Q2EFF7</accession>
<evidence type="ECO:0000313" key="16">
    <source>
        <dbReference type="Proteomes" id="UP000265020"/>
    </source>
</evidence>
<dbReference type="GO" id="GO:1990518">
    <property type="term" value="F:single-stranded 3'-5' DNA helicase activity"/>
    <property type="evidence" value="ECO:0007669"/>
    <property type="project" value="TreeGrafter"/>
</dbReference>
<dbReference type="CDD" id="cd17757">
    <property type="entry name" value="MCM6"/>
    <property type="match status" value="1"/>
</dbReference>
<evidence type="ECO:0000256" key="2">
    <source>
        <dbReference type="ARBA" id="ARBA00008010"/>
    </source>
</evidence>
<evidence type="ECO:0000256" key="7">
    <source>
        <dbReference type="ARBA" id="ARBA00022840"/>
    </source>
</evidence>
<keyword evidence="6 12" id="KW-0347">Helicase</keyword>
<dbReference type="GO" id="GO:0005634">
    <property type="term" value="C:nucleus"/>
    <property type="evidence" value="ECO:0007669"/>
    <property type="project" value="UniProtKB-SubCell"/>
</dbReference>
<dbReference type="STRING" id="28743.ENSCVAP00000031037"/>
<dbReference type="OMA" id="RHQQTDK"/>